<protein>
    <submittedName>
        <fullName evidence="1">Uncharacterized protein</fullName>
    </submittedName>
</protein>
<dbReference type="EMBL" id="CM056744">
    <property type="protein sequence ID" value="KAJ8664952.1"/>
    <property type="molecule type" value="Genomic_DNA"/>
</dbReference>
<evidence type="ECO:0000313" key="2">
    <source>
        <dbReference type="Proteomes" id="UP001239111"/>
    </source>
</evidence>
<name>A0ACC2N1F6_9HYME</name>
<accession>A0ACC2N1F6</accession>
<keyword evidence="2" id="KW-1185">Reference proteome</keyword>
<evidence type="ECO:0000313" key="1">
    <source>
        <dbReference type="EMBL" id="KAJ8664952.1"/>
    </source>
</evidence>
<comment type="caution">
    <text evidence="1">The sequence shown here is derived from an EMBL/GenBank/DDBJ whole genome shotgun (WGS) entry which is preliminary data.</text>
</comment>
<organism evidence="1 2">
    <name type="scientific">Eretmocerus hayati</name>
    <dbReference type="NCBI Taxonomy" id="131215"/>
    <lineage>
        <taxon>Eukaryota</taxon>
        <taxon>Metazoa</taxon>
        <taxon>Ecdysozoa</taxon>
        <taxon>Arthropoda</taxon>
        <taxon>Hexapoda</taxon>
        <taxon>Insecta</taxon>
        <taxon>Pterygota</taxon>
        <taxon>Neoptera</taxon>
        <taxon>Endopterygota</taxon>
        <taxon>Hymenoptera</taxon>
        <taxon>Apocrita</taxon>
        <taxon>Proctotrupomorpha</taxon>
        <taxon>Chalcidoidea</taxon>
        <taxon>Aphelinidae</taxon>
        <taxon>Aphelininae</taxon>
        <taxon>Eretmocerus</taxon>
    </lineage>
</organism>
<gene>
    <name evidence="1" type="ORF">QAD02_006614</name>
</gene>
<proteinExistence type="predicted"/>
<dbReference type="Proteomes" id="UP001239111">
    <property type="component" value="Chromosome 4"/>
</dbReference>
<reference evidence="1" key="1">
    <citation type="submission" date="2023-04" db="EMBL/GenBank/DDBJ databases">
        <title>A chromosome-level genome assembly of the parasitoid wasp Eretmocerus hayati.</title>
        <authorList>
            <person name="Zhong Y."/>
            <person name="Liu S."/>
            <person name="Liu Y."/>
        </authorList>
    </citation>
    <scope>NUCLEOTIDE SEQUENCE</scope>
    <source>
        <strain evidence="1">ZJU_SS_LIU_2023</strain>
    </source>
</reference>
<sequence length="115" mass="12786">MHALIKFVGREDFSASLCEAKIKKLDKLRRVSAGAMRDLQDSSLANKINDQGIFENNDFTQGKSTKRFSNGSCSGSDDSDCYVVPSRNLSKESSSDSRVKYDSENLHLLIIHLPT</sequence>